<dbReference type="Proteomes" id="UP000238308">
    <property type="component" value="Unassembled WGS sequence"/>
</dbReference>
<proteinExistence type="predicted"/>
<accession>A0A2T0XJ90</accession>
<dbReference type="PIRSF" id="PIRSF036389">
    <property type="entry name" value="IOR_B"/>
    <property type="match status" value="1"/>
</dbReference>
<dbReference type="Pfam" id="PF20256">
    <property type="entry name" value="MoCoBD_2"/>
    <property type="match status" value="2"/>
</dbReference>
<dbReference type="PANTHER" id="PTHR47495">
    <property type="entry name" value="ALDEHYDE DEHYDROGENASE"/>
    <property type="match status" value="1"/>
</dbReference>
<dbReference type="EMBL" id="PVTV01000011">
    <property type="protein sequence ID" value="PRY99006.1"/>
    <property type="molecule type" value="Genomic_DNA"/>
</dbReference>
<dbReference type="Gene3D" id="3.30.365.10">
    <property type="entry name" value="Aldehyde oxidase/xanthine dehydrogenase, molybdopterin binding domain"/>
    <property type="match status" value="4"/>
</dbReference>
<dbReference type="InterPro" id="IPR052516">
    <property type="entry name" value="N-heterocyclic_Hydroxylase"/>
</dbReference>
<dbReference type="InterPro" id="IPR008274">
    <property type="entry name" value="AldOxase/xan_DH_MoCoBD1"/>
</dbReference>
<sequence>MTNNTLQTAKGFDASRRSFVLGSTALGAGFSLGLSLPSVAVAQAAIPLKTSDEVDIWVVVKPDDSCIIRFVRSEMGQGTRTGLAQLVAEELECDWAKVSTQSPTAGQNIARKRAWGAMSTGGSRGVRESQDYVRRGGAAARMMLLQAAADQFKVSVAELTVSKGVITHAKTGKKISYGKVAEAAAKLTPPDPKSIVLKKPQDWKIAGHAVHKLDTADKTNGKKVFAIDLKLPNMLCAAIKQCPVFGGKLVAFDESKIKSMRGVKGVVKVNDSAVAVVADTWWRAKNALENLPIDWDLGDNAKVSSSTISNALTEGLNAEGDFWQRKEGDASTVIAGAAKKVEAVYASTFVAHVTMEPMNCVVKVGKESAFAWVPTQNAEISLAALSEASGVPLAQCDVQTMDLGGGFGRRGGTQDYVHQAVAIAKNFPDTPIKLVWSREEDMTHDFYRPISKAKMSAGLDEKGNLVGLSVRVSGQSINAFLAPSAIKNNKDTRQLQGFYEEAGDAQLGYTVPNLLTEYVMRNTHVPVGPWRGVNTNQNGMYMECFIEECAKAAGKDSVEFRRSLMSKHPKHLAVLDAVAKKSGWGSPLPAGVHRGVAQFMGYGSYSAAVAEVSVSASGEVKVHRMFFALNSGHFVNPSIVKAQIEGSVGMALSSIFNEDITIENGQVKEQNFTNYPVARLKNIPKVECVLVPTYDFWGGVGEPTICVVGPAVVNAIFAATGKPQRELPLRKHGLTLI</sequence>
<dbReference type="Gene3D" id="3.90.1170.50">
    <property type="entry name" value="Aldehyde oxidase/xanthine dehydrogenase, a/b hammerhead"/>
    <property type="match status" value="1"/>
</dbReference>
<keyword evidence="3" id="KW-1185">Reference proteome</keyword>
<feature type="domain" description="Aldehyde oxidase/xanthine dehydrogenase a/b hammerhead" evidence="1">
    <location>
        <begin position="220"/>
        <end position="299"/>
    </location>
</feature>
<dbReference type="AlphaFoldDB" id="A0A2T0XJ90"/>
<dbReference type="PROSITE" id="PS00879">
    <property type="entry name" value="ODR_DC_2_2"/>
    <property type="match status" value="1"/>
</dbReference>
<dbReference type="InterPro" id="IPR037165">
    <property type="entry name" value="AldOxase/xan_DH_Mopterin-bd_sf"/>
</dbReference>
<dbReference type="InterPro" id="IPR000674">
    <property type="entry name" value="Ald_Oxase/Xan_DH_a/b"/>
</dbReference>
<dbReference type="SUPFAM" id="SSF56003">
    <property type="entry name" value="Molybdenum cofactor-binding domain"/>
    <property type="match status" value="2"/>
</dbReference>
<evidence type="ECO:0000313" key="2">
    <source>
        <dbReference type="EMBL" id="PRY99006.1"/>
    </source>
</evidence>
<dbReference type="InterPro" id="IPR022657">
    <property type="entry name" value="De-COase2_CS"/>
</dbReference>
<dbReference type="RefSeq" id="WP_106226354.1">
    <property type="nucleotide sequence ID" value="NZ_PVTV01000011.1"/>
</dbReference>
<dbReference type="Pfam" id="PF02738">
    <property type="entry name" value="MoCoBD_1"/>
    <property type="match status" value="1"/>
</dbReference>
<dbReference type="SMART" id="SM01008">
    <property type="entry name" value="Ald_Xan_dh_C"/>
    <property type="match status" value="1"/>
</dbReference>
<evidence type="ECO:0000259" key="1">
    <source>
        <dbReference type="SMART" id="SM01008"/>
    </source>
</evidence>
<organism evidence="2 3">
    <name type="scientific">Jezberella montanilacus</name>
    <dbReference type="NCBI Taxonomy" id="323426"/>
    <lineage>
        <taxon>Bacteria</taxon>
        <taxon>Pseudomonadati</taxon>
        <taxon>Pseudomonadota</taxon>
        <taxon>Betaproteobacteria</taxon>
        <taxon>Burkholderiales</taxon>
        <taxon>Alcaligenaceae</taxon>
        <taxon>Jezberella</taxon>
    </lineage>
</organism>
<name>A0A2T0XJ90_9BURK</name>
<dbReference type="GO" id="GO:0016491">
    <property type="term" value="F:oxidoreductase activity"/>
    <property type="evidence" value="ECO:0007669"/>
    <property type="project" value="InterPro"/>
</dbReference>
<dbReference type="PANTHER" id="PTHR47495:SF2">
    <property type="entry name" value="ALDEHYDE DEHYDROGENASE"/>
    <property type="match status" value="1"/>
</dbReference>
<gene>
    <name evidence="2" type="ORF">BCM14_0443</name>
</gene>
<evidence type="ECO:0000313" key="3">
    <source>
        <dbReference type="Proteomes" id="UP000238308"/>
    </source>
</evidence>
<dbReference type="InterPro" id="IPR046867">
    <property type="entry name" value="AldOxase/xan_DH_MoCoBD2"/>
</dbReference>
<dbReference type="InterPro" id="IPR012368">
    <property type="entry name" value="OxRdtase_Mopterin-bd_su_IorB"/>
</dbReference>
<comment type="caution">
    <text evidence="2">The sequence shown here is derived from an EMBL/GenBank/DDBJ whole genome shotgun (WGS) entry which is preliminary data.</text>
</comment>
<dbReference type="InterPro" id="IPR006311">
    <property type="entry name" value="TAT_signal"/>
</dbReference>
<reference evidence="2 3" key="1">
    <citation type="submission" date="2018-03" db="EMBL/GenBank/DDBJ databases">
        <title>Genomic Encyclopedia of Type Strains, Phase III (KMG-III): the genomes of soil and plant-associated and newly described type strains.</title>
        <authorList>
            <person name="Whitman W."/>
        </authorList>
    </citation>
    <scope>NUCLEOTIDE SEQUENCE [LARGE SCALE GENOMIC DNA]</scope>
    <source>
        <strain evidence="2 3">MWH-P2sevCIIIb</strain>
    </source>
</reference>
<dbReference type="PROSITE" id="PS51318">
    <property type="entry name" value="TAT"/>
    <property type="match status" value="1"/>
</dbReference>
<dbReference type="OrthoDB" id="9767994at2"/>
<protein>
    <submittedName>
        <fullName evidence="2">Isoquinoline 1-oxidoreductase beta subunit</fullName>
    </submittedName>
</protein>